<feature type="region of interest" description="Disordered" evidence="1">
    <location>
        <begin position="735"/>
        <end position="777"/>
    </location>
</feature>
<evidence type="ECO:0000256" key="1">
    <source>
        <dbReference type="SAM" id="MobiDB-lite"/>
    </source>
</evidence>
<dbReference type="AlphaFoldDB" id="A0A3A2ZXS0"/>
<organism evidence="2 3">
    <name type="scientific">Aspergillus sclerotialis</name>
    <dbReference type="NCBI Taxonomy" id="2070753"/>
    <lineage>
        <taxon>Eukaryota</taxon>
        <taxon>Fungi</taxon>
        <taxon>Dikarya</taxon>
        <taxon>Ascomycota</taxon>
        <taxon>Pezizomycotina</taxon>
        <taxon>Eurotiomycetes</taxon>
        <taxon>Eurotiomycetidae</taxon>
        <taxon>Eurotiales</taxon>
        <taxon>Aspergillaceae</taxon>
        <taxon>Aspergillus</taxon>
        <taxon>Aspergillus subgen. Polypaecilum</taxon>
    </lineage>
</organism>
<feature type="compositionally biased region" description="Polar residues" evidence="1">
    <location>
        <begin position="441"/>
        <end position="456"/>
    </location>
</feature>
<name>A0A3A2ZXS0_9EURO</name>
<feature type="compositionally biased region" description="Basic and acidic residues" evidence="1">
    <location>
        <begin position="412"/>
        <end position="423"/>
    </location>
</feature>
<feature type="region of interest" description="Disordered" evidence="1">
    <location>
        <begin position="1"/>
        <end position="597"/>
    </location>
</feature>
<dbReference type="STRING" id="2070753.A0A3A2ZXS0"/>
<feature type="region of interest" description="Disordered" evidence="1">
    <location>
        <begin position="613"/>
        <end position="638"/>
    </location>
</feature>
<evidence type="ECO:0000313" key="3">
    <source>
        <dbReference type="Proteomes" id="UP000266188"/>
    </source>
</evidence>
<protein>
    <submittedName>
        <fullName evidence="2">Uncharacterized protein</fullName>
    </submittedName>
</protein>
<sequence>MAGPFQPYDPDAHKRSSPSAASPLSPNTTDGPVSFRKNVNRAKTKRWVEAKQYSYDGDDWGDDEYDEYDDNPPPVPQPPNLNPSNGAVSGDSSKPLPLGMDRSMDQVGTLDADGSRDDRSHSADGKSAGFDTPDAKSVPLVRPADIYNRMQEARSGQQGQFQDTPRPDEASQQVGQSVPDPISKTSSPPTDELGQCGVVDNDDREPNRPMNPATEGRPMNEEFQSSANPVKANDPPALGLPEVKRLSGFGTDFMGQSAPTAATTATTDSQRPPLQHNTSVGLRSAVEQAFDVAETPNSAVDSVERSNSDSTSAISPIIGGRSAGDQKTPTIAEEPGESASSSVDANRNIPFKPGHRRDLSLPSSDNSPSRKPEISEGQGPQSSNAEMSSVTPVDETAQDYFKLKRPPMQHSEFSDEGRARGDDLPAPLRFGGGGPGDADGTNNSVPVIVPSMSSDNSPEDTENDRLRKEIIRSLSRENSPSEGLEESRSEIRRGDTLNPNEYDSSRSEASHSAPDPPKPEPQTQVSYPKTFDEILTGEQPAPAPVSEQAPKPRLTRRFSWESSSSEELAPAESLQAPVSQTPDYLSQPLPSEVAGRGLEPIPDYSAVVGERNSVDGQSGIEKPKLTIIPPSTVDDNSISDRLPEAIDDQHAQSAPPLEDNGAAVRALVPISAPPPSVEPALLGFRDILGIKSSSERVRAFNRTRDQFAEIDTGLNHWIRVTINAHPEHMDTVEQSLTSAGSAPKPSTSRKFPKLGSLGNLASAAPTGSLHVRRPSGHMMNRQHVEQRGKDLLHSAGVLGGRAGGAAKGFFAKGKSKFNRGGADKVDI</sequence>
<feature type="compositionally biased region" description="Basic and acidic residues" evidence="1">
    <location>
        <begin position="485"/>
        <end position="495"/>
    </location>
</feature>
<feature type="compositionally biased region" description="Polar residues" evidence="1">
    <location>
        <begin position="268"/>
        <end position="281"/>
    </location>
</feature>
<feature type="compositionally biased region" description="Low complexity" evidence="1">
    <location>
        <begin position="560"/>
        <end position="574"/>
    </location>
</feature>
<feature type="compositionally biased region" description="Polar residues" evidence="1">
    <location>
        <begin position="735"/>
        <end position="749"/>
    </location>
</feature>
<accession>A0A3A2ZXS0</accession>
<keyword evidence="3" id="KW-1185">Reference proteome</keyword>
<dbReference type="Proteomes" id="UP000266188">
    <property type="component" value="Unassembled WGS sequence"/>
</dbReference>
<comment type="caution">
    <text evidence="2">The sequence shown here is derived from an EMBL/GenBank/DDBJ whole genome shotgun (WGS) entry which is preliminary data.</text>
</comment>
<gene>
    <name evidence="2" type="ORF">PHISCL_04853</name>
</gene>
<reference evidence="3" key="1">
    <citation type="submission" date="2017-02" db="EMBL/GenBank/DDBJ databases">
        <authorList>
            <person name="Tafer H."/>
            <person name="Lopandic K."/>
        </authorList>
    </citation>
    <scope>NUCLEOTIDE SEQUENCE [LARGE SCALE GENOMIC DNA]</scope>
    <source>
        <strain evidence="3">CBS 366.77</strain>
    </source>
</reference>
<feature type="compositionally biased region" description="Polar residues" evidence="1">
    <location>
        <begin position="378"/>
        <end position="391"/>
    </location>
</feature>
<feature type="compositionally biased region" description="Basic and acidic residues" evidence="1">
    <location>
        <begin position="463"/>
        <end position="475"/>
    </location>
</feature>
<dbReference type="OrthoDB" id="5151921at2759"/>
<feature type="compositionally biased region" description="Polar residues" evidence="1">
    <location>
        <begin position="154"/>
        <end position="163"/>
    </location>
</feature>
<feature type="compositionally biased region" description="Low complexity" evidence="1">
    <location>
        <begin position="17"/>
        <end position="26"/>
    </location>
</feature>
<feature type="compositionally biased region" description="Acidic residues" evidence="1">
    <location>
        <begin position="56"/>
        <end position="70"/>
    </location>
</feature>
<dbReference type="EMBL" id="MVGC01000150">
    <property type="protein sequence ID" value="RJE22795.1"/>
    <property type="molecule type" value="Genomic_DNA"/>
</dbReference>
<proteinExistence type="predicted"/>
<evidence type="ECO:0000313" key="2">
    <source>
        <dbReference type="EMBL" id="RJE22795.1"/>
    </source>
</evidence>
<feature type="compositionally biased region" description="Basic and acidic residues" evidence="1">
    <location>
        <begin position="113"/>
        <end position="124"/>
    </location>
</feature>
<feature type="compositionally biased region" description="Pro residues" evidence="1">
    <location>
        <begin position="71"/>
        <end position="81"/>
    </location>
</feature>